<gene>
    <name evidence="1" type="ORF">LZC94_45765</name>
</gene>
<proteinExistence type="predicted"/>
<sequence length="71" mass="7406">MHCVIKLWNNDKNEAGVHSHAGLVAASMKRGGDDLSRSAVRDVAAGLPPSAKGVQTLGPKRCAAAFVFAFT</sequence>
<reference evidence="1 2" key="1">
    <citation type="submission" date="2021-12" db="EMBL/GenBank/DDBJ databases">
        <title>Discovery of the Pendulisporaceae a myxobacterial family with distinct sporulation behavior and unique specialized metabolism.</title>
        <authorList>
            <person name="Garcia R."/>
            <person name="Popoff A."/>
            <person name="Bader C.D."/>
            <person name="Loehr J."/>
            <person name="Walesch S."/>
            <person name="Walt C."/>
            <person name="Boldt J."/>
            <person name="Bunk B."/>
            <person name="Haeckl F.J.F.P.J."/>
            <person name="Gunesch A.P."/>
            <person name="Birkelbach J."/>
            <person name="Nuebel U."/>
            <person name="Pietschmann T."/>
            <person name="Bach T."/>
            <person name="Mueller R."/>
        </authorList>
    </citation>
    <scope>NUCLEOTIDE SEQUENCE [LARGE SCALE GENOMIC DNA]</scope>
    <source>
        <strain evidence="1 2">MSr11954</strain>
    </source>
</reference>
<accession>A0ABZ2LXP1</accession>
<dbReference type="EMBL" id="CP089984">
    <property type="protein sequence ID" value="WXB15115.1"/>
    <property type="molecule type" value="Genomic_DNA"/>
</dbReference>
<organism evidence="1 2">
    <name type="scientific">Pendulispora albinea</name>
    <dbReference type="NCBI Taxonomy" id="2741071"/>
    <lineage>
        <taxon>Bacteria</taxon>
        <taxon>Pseudomonadati</taxon>
        <taxon>Myxococcota</taxon>
        <taxon>Myxococcia</taxon>
        <taxon>Myxococcales</taxon>
        <taxon>Sorangiineae</taxon>
        <taxon>Pendulisporaceae</taxon>
        <taxon>Pendulispora</taxon>
    </lineage>
</organism>
<name>A0ABZ2LXP1_9BACT</name>
<protein>
    <submittedName>
        <fullName evidence="1">Uncharacterized protein</fullName>
    </submittedName>
</protein>
<evidence type="ECO:0000313" key="1">
    <source>
        <dbReference type="EMBL" id="WXB15115.1"/>
    </source>
</evidence>
<dbReference type="Proteomes" id="UP001370348">
    <property type="component" value="Chromosome"/>
</dbReference>
<evidence type="ECO:0000313" key="2">
    <source>
        <dbReference type="Proteomes" id="UP001370348"/>
    </source>
</evidence>
<dbReference type="RefSeq" id="WP_394824740.1">
    <property type="nucleotide sequence ID" value="NZ_CP089984.1"/>
</dbReference>
<keyword evidence="2" id="KW-1185">Reference proteome</keyword>